<feature type="chain" id="PRO_5035732826" evidence="1">
    <location>
        <begin position="19"/>
        <end position="264"/>
    </location>
</feature>
<dbReference type="Proteomes" id="UP000653454">
    <property type="component" value="Unassembled WGS sequence"/>
</dbReference>
<feature type="signal peptide" evidence="1">
    <location>
        <begin position="1"/>
        <end position="18"/>
    </location>
</feature>
<comment type="caution">
    <text evidence="2">The sequence shown here is derived from an EMBL/GenBank/DDBJ whole genome shotgun (WGS) entry which is preliminary data.</text>
</comment>
<gene>
    <name evidence="2" type="ORF">PLXY2_LOCUS4321</name>
</gene>
<dbReference type="EMBL" id="CAJHNJ030000012">
    <property type="protein sequence ID" value="CAG9109876.1"/>
    <property type="molecule type" value="Genomic_DNA"/>
</dbReference>
<name>A0A8S4E459_PLUXY</name>
<reference evidence="2" key="1">
    <citation type="submission" date="2020-11" db="EMBL/GenBank/DDBJ databases">
        <authorList>
            <person name="Whiteford S."/>
        </authorList>
    </citation>
    <scope>NUCLEOTIDE SEQUENCE</scope>
</reference>
<keyword evidence="1" id="KW-0732">Signal</keyword>
<accession>A0A8S4E459</accession>
<protein>
    <submittedName>
        <fullName evidence="2">(diamondback moth) hypothetical protein</fullName>
    </submittedName>
</protein>
<evidence type="ECO:0000313" key="2">
    <source>
        <dbReference type="EMBL" id="CAG9109876.1"/>
    </source>
</evidence>
<keyword evidence="3" id="KW-1185">Reference proteome</keyword>
<evidence type="ECO:0000256" key="1">
    <source>
        <dbReference type="SAM" id="SignalP"/>
    </source>
</evidence>
<dbReference type="AlphaFoldDB" id="A0A8S4E459"/>
<organism evidence="2 3">
    <name type="scientific">Plutella xylostella</name>
    <name type="common">Diamondback moth</name>
    <name type="synonym">Plutella maculipennis</name>
    <dbReference type="NCBI Taxonomy" id="51655"/>
    <lineage>
        <taxon>Eukaryota</taxon>
        <taxon>Metazoa</taxon>
        <taxon>Ecdysozoa</taxon>
        <taxon>Arthropoda</taxon>
        <taxon>Hexapoda</taxon>
        <taxon>Insecta</taxon>
        <taxon>Pterygota</taxon>
        <taxon>Neoptera</taxon>
        <taxon>Endopterygota</taxon>
        <taxon>Lepidoptera</taxon>
        <taxon>Glossata</taxon>
        <taxon>Ditrysia</taxon>
        <taxon>Yponomeutoidea</taxon>
        <taxon>Plutellidae</taxon>
        <taxon>Plutella</taxon>
    </lineage>
</organism>
<evidence type="ECO:0000313" key="3">
    <source>
        <dbReference type="Proteomes" id="UP000653454"/>
    </source>
</evidence>
<proteinExistence type="predicted"/>
<sequence length="264" mass="26527">MYLRILLFVAAVVFENNACPCASSPLYAPAITSFYPVAGPSAYSVVSSPCGCPTSPCGCPSSPCGCPTSPCGCSNPCAFSVAGPCPYEVNPCGCGLSPCSCPVSSPCGCAAPIVCGCGSPSPCNCGSPSPCGCGSPSPYCGCSAPVPCGCGSPSPCGCGSPSPCGCGSPSPCGCGYPGPYTCGCDGVLSSPYDLPSCGCFKDLCNPCDDCQCKAKPVCACLDAANENSCSCTKIKPYIFFPEVEYPLTLLEVNKPFYYNTCYGY</sequence>